<protein>
    <submittedName>
        <fullName evidence="1">Uncharacterized protein</fullName>
    </submittedName>
</protein>
<dbReference type="RefSeq" id="WP_250197166.1">
    <property type="nucleotide sequence ID" value="NZ_CP097636.1"/>
</dbReference>
<sequence length="148" mass="16341">MPRRRKSGRRKGANAERTIFALLTSELQLAKPLQRNFNQARDGGADDAGQLPGWAIEVKHVAKLARPTWWRQAIRQAQGVGRQPVLFYRLRKARGAPETAAWRAVVPVAALTCLPSMDAVHEVFCEAVHGADVSFDAAVQVLRAPVRP</sequence>
<gene>
    <name evidence="1" type="ORF">MW290_25605</name>
</gene>
<dbReference type="EMBL" id="CP097636">
    <property type="protein sequence ID" value="URI08948.1"/>
    <property type="molecule type" value="Genomic_DNA"/>
</dbReference>
<dbReference type="Proteomes" id="UP001056201">
    <property type="component" value="Chromosome 2"/>
</dbReference>
<organism evidence="1 2">
    <name type="scientific">Aquincola tertiaricarbonis</name>
    <dbReference type="NCBI Taxonomy" id="391953"/>
    <lineage>
        <taxon>Bacteria</taxon>
        <taxon>Pseudomonadati</taxon>
        <taxon>Pseudomonadota</taxon>
        <taxon>Betaproteobacteria</taxon>
        <taxon>Burkholderiales</taxon>
        <taxon>Sphaerotilaceae</taxon>
        <taxon>Aquincola</taxon>
    </lineage>
</organism>
<accession>A0ABY4S6B1</accession>
<name>A0ABY4S6B1_AQUTE</name>
<evidence type="ECO:0000313" key="2">
    <source>
        <dbReference type="Proteomes" id="UP001056201"/>
    </source>
</evidence>
<proteinExistence type="predicted"/>
<evidence type="ECO:0000313" key="1">
    <source>
        <dbReference type="EMBL" id="URI08948.1"/>
    </source>
</evidence>
<reference evidence="1" key="1">
    <citation type="submission" date="2022-05" db="EMBL/GenBank/DDBJ databases">
        <title>An RpoN-dependent PEP-CTERM gene is involved in floc formation of an Aquincola tertiaricarbonis strain.</title>
        <authorList>
            <person name="Qiu D."/>
            <person name="Xia M."/>
        </authorList>
    </citation>
    <scope>NUCLEOTIDE SEQUENCE</scope>
    <source>
        <strain evidence="1">RN12</strain>
    </source>
</reference>
<keyword evidence="2" id="KW-1185">Reference proteome</keyword>